<dbReference type="NCBIfam" id="TIGR00613">
    <property type="entry name" value="reco"/>
    <property type="match status" value="1"/>
</dbReference>
<comment type="similarity">
    <text evidence="2 8">Belongs to the RecO family.</text>
</comment>
<keyword evidence="5 8" id="KW-0233">DNA recombination</keyword>
<comment type="caution">
    <text evidence="10">The sequence shown here is derived from an EMBL/GenBank/DDBJ whole genome shotgun (WGS) entry which is preliminary data.</text>
</comment>
<evidence type="ECO:0000256" key="2">
    <source>
        <dbReference type="ARBA" id="ARBA00007452"/>
    </source>
</evidence>
<evidence type="ECO:0000313" key="10">
    <source>
        <dbReference type="EMBL" id="GES29438.1"/>
    </source>
</evidence>
<dbReference type="GO" id="GO:0006302">
    <property type="term" value="P:double-strand break repair"/>
    <property type="evidence" value="ECO:0007669"/>
    <property type="project" value="TreeGrafter"/>
</dbReference>
<dbReference type="GO" id="GO:0043590">
    <property type="term" value="C:bacterial nucleoid"/>
    <property type="evidence" value="ECO:0007669"/>
    <property type="project" value="TreeGrafter"/>
</dbReference>
<reference evidence="10 11" key="1">
    <citation type="submission" date="2019-10" db="EMBL/GenBank/DDBJ databases">
        <title>Whole genome shotgun sequence of Streptomyces angustmyceticus NBRC 3934.</title>
        <authorList>
            <person name="Hosoyama A."/>
            <person name="Ichikawa N."/>
            <person name="Kimura A."/>
            <person name="Kitahashi Y."/>
            <person name="Komaki H."/>
            <person name="Uohara A."/>
        </authorList>
    </citation>
    <scope>NUCLEOTIDE SEQUENCE [LARGE SCALE GENOMIC DNA]</scope>
    <source>
        <strain evidence="10 11">NBRC 3934</strain>
    </source>
</reference>
<dbReference type="AlphaFoldDB" id="A0A5J4LFK9"/>
<dbReference type="PANTHER" id="PTHR33991">
    <property type="entry name" value="DNA REPAIR PROTEIN RECO"/>
    <property type="match status" value="1"/>
</dbReference>
<dbReference type="Gene3D" id="1.20.1440.120">
    <property type="entry name" value="Recombination protein O, C-terminal domain"/>
    <property type="match status" value="1"/>
</dbReference>
<dbReference type="PANTHER" id="PTHR33991:SF1">
    <property type="entry name" value="DNA REPAIR PROTEIN RECO"/>
    <property type="match status" value="1"/>
</dbReference>
<proteinExistence type="inferred from homology"/>
<dbReference type="Gene3D" id="2.40.50.140">
    <property type="entry name" value="Nucleic acid-binding proteins"/>
    <property type="match status" value="1"/>
</dbReference>
<sequence length="304" mass="32643">MKWIGETGSVTTAARRLADARRADGGYKAAVGAGARSGCRDGPEDRGSVAMRENGAMSLFRDDGIVLRTQKLGEADRIITLLTRGHGRVRAVARGVRRTKSKFGARLEPFSHVDVQFYARGSELIGRGLPLCTQSETIAAYGGGIVTDYARYTAGTAMLETAERFTDHEGEPAVQQYLLLVGGLRTLARGEHEPHLVLDAFLLRSLAVNGYAPSFDSCARCGMPGPNRFFSVASGGVTCGDCRVPGSVVPSSEAIGLLSALLTGDWETADACEARHAREGSGLVTAYLHWHLERGLRSLRYVEK</sequence>
<dbReference type="Proteomes" id="UP000325598">
    <property type="component" value="Unassembled WGS sequence"/>
</dbReference>
<dbReference type="InterPro" id="IPR012340">
    <property type="entry name" value="NA-bd_OB-fold"/>
</dbReference>
<dbReference type="InterPro" id="IPR022572">
    <property type="entry name" value="DNA_rep/recomb_RecO_N"/>
</dbReference>
<dbReference type="Pfam" id="PF11967">
    <property type="entry name" value="RecO_N"/>
    <property type="match status" value="1"/>
</dbReference>
<keyword evidence="6 8" id="KW-0234">DNA repair</keyword>
<accession>A0A5J4LFK9</accession>
<feature type="domain" description="DNA replication/recombination mediator RecO N-terminal" evidence="9">
    <location>
        <begin position="57"/>
        <end position="123"/>
    </location>
</feature>
<comment type="function">
    <text evidence="1 8">Involved in DNA repair and RecF pathway recombination.</text>
</comment>
<keyword evidence="4 8" id="KW-0227">DNA damage</keyword>
<evidence type="ECO:0000256" key="8">
    <source>
        <dbReference type="HAMAP-Rule" id="MF_00201"/>
    </source>
</evidence>
<evidence type="ECO:0000256" key="1">
    <source>
        <dbReference type="ARBA" id="ARBA00003065"/>
    </source>
</evidence>
<keyword evidence="11" id="KW-1185">Reference proteome</keyword>
<dbReference type="GO" id="GO:0006310">
    <property type="term" value="P:DNA recombination"/>
    <property type="evidence" value="ECO:0007669"/>
    <property type="project" value="UniProtKB-UniRule"/>
</dbReference>
<gene>
    <name evidence="8 10" type="primary">recO</name>
    <name evidence="10" type="ORF">San01_19250</name>
</gene>
<organism evidence="10 11">
    <name type="scientific">Streptomyces angustmyceticus</name>
    <dbReference type="NCBI Taxonomy" id="285578"/>
    <lineage>
        <taxon>Bacteria</taxon>
        <taxon>Bacillati</taxon>
        <taxon>Actinomycetota</taxon>
        <taxon>Actinomycetes</taxon>
        <taxon>Kitasatosporales</taxon>
        <taxon>Streptomycetaceae</taxon>
        <taxon>Streptomyces</taxon>
    </lineage>
</organism>
<evidence type="ECO:0000313" key="11">
    <source>
        <dbReference type="Proteomes" id="UP000325598"/>
    </source>
</evidence>
<evidence type="ECO:0000256" key="4">
    <source>
        <dbReference type="ARBA" id="ARBA00022763"/>
    </source>
</evidence>
<dbReference type="SUPFAM" id="SSF57863">
    <property type="entry name" value="ArfGap/RecO-like zinc finger"/>
    <property type="match status" value="1"/>
</dbReference>
<dbReference type="HAMAP" id="MF_00201">
    <property type="entry name" value="RecO"/>
    <property type="match status" value="1"/>
</dbReference>
<evidence type="ECO:0000256" key="3">
    <source>
        <dbReference type="ARBA" id="ARBA00021310"/>
    </source>
</evidence>
<dbReference type="EMBL" id="BLAG01000006">
    <property type="protein sequence ID" value="GES29438.1"/>
    <property type="molecule type" value="Genomic_DNA"/>
</dbReference>
<dbReference type="InterPro" id="IPR037278">
    <property type="entry name" value="ARFGAP/RecO"/>
</dbReference>
<evidence type="ECO:0000256" key="7">
    <source>
        <dbReference type="ARBA" id="ARBA00033409"/>
    </source>
</evidence>
<name>A0A5J4LFK9_9ACTN</name>
<dbReference type="SUPFAM" id="SSF50249">
    <property type="entry name" value="Nucleic acid-binding proteins"/>
    <property type="match status" value="1"/>
</dbReference>
<evidence type="ECO:0000259" key="9">
    <source>
        <dbReference type="Pfam" id="PF11967"/>
    </source>
</evidence>
<dbReference type="InterPro" id="IPR003717">
    <property type="entry name" value="RecO"/>
</dbReference>
<protein>
    <recommendedName>
        <fullName evidence="3 8">DNA repair protein RecO</fullName>
    </recommendedName>
    <alternativeName>
        <fullName evidence="7 8">Recombination protein O</fullName>
    </alternativeName>
</protein>
<evidence type="ECO:0000256" key="6">
    <source>
        <dbReference type="ARBA" id="ARBA00023204"/>
    </source>
</evidence>
<dbReference type="Pfam" id="PF02565">
    <property type="entry name" value="RecO_C"/>
    <property type="match status" value="1"/>
</dbReference>
<evidence type="ECO:0000256" key="5">
    <source>
        <dbReference type="ARBA" id="ARBA00023172"/>
    </source>
</evidence>
<dbReference type="InterPro" id="IPR042242">
    <property type="entry name" value="RecO_C"/>
</dbReference>